<dbReference type="Proteomes" id="UP000800200">
    <property type="component" value="Unassembled WGS sequence"/>
</dbReference>
<evidence type="ECO:0000313" key="2">
    <source>
        <dbReference type="EMBL" id="KAF2190101.1"/>
    </source>
</evidence>
<gene>
    <name evidence="2" type="ORF">K469DRAFT_23454</name>
</gene>
<dbReference type="OrthoDB" id="5428890at2759"/>
<keyword evidence="3" id="KW-1185">Reference proteome</keyword>
<evidence type="ECO:0000313" key="3">
    <source>
        <dbReference type="Proteomes" id="UP000800200"/>
    </source>
</evidence>
<sequence length="346" mass="40487">MTFLHGPLQKTPIDAQTRSEIINNLWSQKPSLQLQQGDLDWDSYFTYYTKQCNHALYDRGRHISSRTHHDVVDIAQQLEDLSSKDVIKQNLRSNLTSPNLPNENELLESSIDLASRLLLMMDIGVVQYGFSGRRQLVWSTGSLRDFLNGYFSQSQVLGHDNVKLERMFTARNLGRIAGIQIEWTDNLADHLRIIDDEDKRVAIFHHASFLKWQNSKLFPDGLIEETLRSLALLFPQSDKHTQKWFNKLPYSLHLDSKVIKCGQLRVDDRQIEKFKFWHDRLVILKQVFDQSRPATLSQWWYDRRNGVQWYTFWVAILVLFLTTFFGMVQSIEGALQVHKAYHPTPL</sequence>
<organism evidence="2 3">
    <name type="scientific">Zopfia rhizophila CBS 207.26</name>
    <dbReference type="NCBI Taxonomy" id="1314779"/>
    <lineage>
        <taxon>Eukaryota</taxon>
        <taxon>Fungi</taxon>
        <taxon>Dikarya</taxon>
        <taxon>Ascomycota</taxon>
        <taxon>Pezizomycotina</taxon>
        <taxon>Dothideomycetes</taxon>
        <taxon>Dothideomycetes incertae sedis</taxon>
        <taxon>Zopfiaceae</taxon>
        <taxon>Zopfia</taxon>
    </lineage>
</organism>
<proteinExistence type="predicted"/>
<dbReference type="AlphaFoldDB" id="A0A6A6EF02"/>
<accession>A0A6A6EF02</accession>
<keyword evidence="1" id="KW-1133">Transmembrane helix</keyword>
<name>A0A6A6EF02_9PEZI</name>
<keyword evidence="1" id="KW-0472">Membrane</keyword>
<keyword evidence="1" id="KW-0812">Transmembrane</keyword>
<evidence type="ECO:0000256" key="1">
    <source>
        <dbReference type="SAM" id="Phobius"/>
    </source>
</evidence>
<protein>
    <submittedName>
        <fullName evidence="2">Uncharacterized protein</fullName>
    </submittedName>
</protein>
<dbReference type="EMBL" id="ML994619">
    <property type="protein sequence ID" value="KAF2190101.1"/>
    <property type="molecule type" value="Genomic_DNA"/>
</dbReference>
<reference evidence="2" key="1">
    <citation type="journal article" date="2020" name="Stud. Mycol.">
        <title>101 Dothideomycetes genomes: a test case for predicting lifestyles and emergence of pathogens.</title>
        <authorList>
            <person name="Haridas S."/>
            <person name="Albert R."/>
            <person name="Binder M."/>
            <person name="Bloem J."/>
            <person name="Labutti K."/>
            <person name="Salamov A."/>
            <person name="Andreopoulos B."/>
            <person name="Baker S."/>
            <person name="Barry K."/>
            <person name="Bills G."/>
            <person name="Bluhm B."/>
            <person name="Cannon C."/>
            <person name="Castanera R."/>
            <person name="Culley D."/>
            <person name="Daum C."/>
            <person name="Ezra D."/>
            <person name="Gonzalez J."/>
            <person name="Henrissat B."/>
            <person name="Kuo A."/>
            <person name="Liang C."/>
            <person name="Lipzen A."/>
            <person name="Lutzoni F."/>
            <person name="Magnuson J."/>
            <person name="Mondo S."/>
            <person name="Nolan M."/>
            <person name="Ohm R."/>
            <person name="Pangilinan J."/>
            <person name="Park H.-J."/>
            <person name="Ramirez L."/>
            <person name="Alfaro M."/>
            <person name="Sun H."/>
            <person name="Tritt A."/>
            <person name="Yoshinaga Y."/>
            <person name="Zwiers L.-H."/>
            <person name="Turgeon B."/>
            <person name="Goodwin S."/>
            <person name="Spatafora J."/>
            <person name="Crous P."/>
            <person name="Grigoriev I."/>
        </authorList>
    </citation>
    <scope>NUCLEOTIDE SEQUENCE</scope>
    <source>
        <strain evidence="2">CBS 207.26</strain>
    </source>
</reference>
<feature type="transmembrane region" description="Helical" evidence="1">
    <location>
        <begin position="309"/>
        <end position="328"/>
    </location>
</feature>